<feature type="domain" description="EAL" evidence="11">
    <location>
        <begin position="265"/>
        <end position="517"/>
    </location>
</feature>
<evidence type="ECO:0000256" key="8">
    <source>
        <dbReference type="ARBA" id="ARBA00023136"/>
    </source>
</evidence>
<evidence type="ECO:0000313" key="13">
    <source>
        <dbReference type="Proteomes" id="UP001596086"/>
    </source>
</evidence>
<dbReference type="InterPro" id="IPR001633">
    <property type="entry name" value="EAL_dom"/>
</dbReference>
<keyword evidence="8 10" id="KW-0472">Membrane</keyword>
<comment type="catalytic activity">
    <reaction evidence="9">
        <text>3',3'-c-di-GMP + H2O = 5'-phosphoguanylyl(3'-&gt;5')guanosine + H(+)</text>
        <dbReference type="Rhea" id="RHEA:24902"/>
        <dbReference type="ChEBI" id="CHEBI:15377"/>
        <dbReference type="ChEBI" id="CHEBI:15378"/>
        <dbReference type="ChEBI" id="CHEBI:58754"/>
        <dbReference type="ChEBI" id="CHEBI:58805"/>
        <dbReference type="EC" id="3.1.4.52"/>
    </reaction>
</comment>
<protein>
    <recommendedName>
        <fullName evidence="2">cyclic-guanylate-specific phosphodiesterase</fullName>
        <ecNumber evidence="2">3.1.4.52</ecNumber>
    </recommendedName>
</protein>
<evidence type="ECO:0000256" key="4">
    <source>
        <dbReference type="ARBA" id="ARBA00022636"/>
    </source>
</evidence>
<gene>
    <name evidence="12" type="ORF">ACFPO9_00535</name>
</gene>
<keyword evidence="13" id="KW-1185">Reference proteome</keyword>
<feature type="transmembrane region" description="Helical" evidence="10">
    <location>
        <begin position="243"/>
        <end position="262"/>
    </location>
</feature>
<dbReference type="PROSITE" id="PS50883">
    <property type="entry name" value="EAL"/>
    <property type="match status" value="1"/>
</dbReference>
<dbReference type="Proteomes" id="UP001596086">
    <property type="component" value="Unassembled WGS sequence"/>
</dbReference>
<dbReference type="EC" id="3.1.4.52" evidence="2"/>
<dbReference type="PANTHER" id="PTHR33121">
    <property type="entry name" value="CYCLIC DI-GMP PHOSPHODIESTERASE PDEF"/>
    <property type="match status" value="1"/>
</dbReference>
<keyword evidence="5 10" id="KW-0812">Transmembrane</keyword>
<dbReference type="Pfam" id="PF12792">
    <property type="entry name" value="CSS-motif"/>
    <property type="match status" value="1"/>
</dbReference>
<dbReference type="PANTHER" id="PTHR33121:SF79">
    <property type="entry name" value="CYCLIC DI-GMP PHOSPHODIESTERASE PDED-RELATED"/>
    <property type="match status" value="1"/>
</dbReference>
<reference evidence="13" key="1">
    <citation type="journal article" date="2019" name="Int. J. Syst. Evol. Microbiol.">
        <title>The Global Catalogue of Microorganisms (GCM) 10K type strain sequencing project: providing services to taxonomists for standard genome sequencing and annotation.</title>
        <authorList>
            <consortium name="The Broad Institute Genomics Platform"/>
            <consortium name="The Broad Institute Genome Sequencing Center for Infectious Disease"/>
            <person name="Wu L."/>
            <person name="Ma J."/>
        </authorList>
    </citation>
    <scope>NUCLEOTIDE SEQUENCE [LARGE SCALE GENOMIC DNA]</scope>
    <source>
        <strain evidence="13">CGMCC 4.5798</strain>
    </source>
</reference>
<keyword evidence="3" id="KW-1003">Cell membrane</keyword>
<evidence type="ECO:0000256" key="10">
    <source>
        <dbReference type="SAM" id="Phobius"/>
    </source>
</evidence>
<dbReference type="InterPro" id="IPR035919">
    <property type="entry name" value="EAL_sf"/>
</dbReference>
<dbReference type="SUPFAM" id="SSF141868">
    <property type="entry name" value="EAL domain-like"/>
    <property type="match status" value="1"/>
</dbReference>
<evidence type="ECO:0000256" key="7">
    <source>
        <dbReference type="ARBA" id="ARBA00022989"/>
    </source>
</evidence>
<evidence type="ECO:0000256" key="1">
    <source>
        <dbReference type="ARBA" id="ARBA00004651"/>
    </source>
</evidence>
<dbReference type="InterPro" id="IPR024744">
    <property type="entry name" value="CSS-motif_dom"/>
</dbReference>
<evidence type="ECO:0000259" key="11">
    <source>
        <dbReference type="PROSITE" id="PS50883"/>
    </source>
</evidence>
<keyword evidence="4" id="KW-0973">c-di-GMP</keyword>
<dbReference type="CDD" id="cd01948">
    <property type="entry name" value="EAL"/>
    <property type="match status" value="1"/>
</dbReference>
<organism evidence="12 13">
    <name type="scientific">Massilia aerilata</name>
    <dbReference type="NCBI Taxonomy" id="453817"/>
    <lineage>
        <taxon>Bacteria</taxon>
        <taxon>Pseudomonadati</taxon>
        <taxon>Pseudomonadota</taxon>
        <taxon>Betaproteobacteria</taxon>
        <taxon>Burkholderiales</taxon>
        <taxon>Oxalobacteraceae</taxon>
        <taxon>Telluria group</taxon>
        <taxon>Massilia</taxon>
    </lineage>
</organism>
<keyword evidence="6" id="KW-0378">Hydrolase</keyword>
<evidence type="ECO:0000256" key="3">
    <source>
        <dbReference type="ARBA" id="ARBA00022475"/>
    </source>
</evidence>
<evidence type="ECO:0000256" key="9">
    <source>
        <dbReference type="ARBA" id="ARBA00034290"/>
    </source>
</evidence>
<keyword evidence="7 10" id="KW-1133">Transmembrane helix</keyword>
<accession>A0ABW0RU49</accession>
<dbReference type="InterPro" id="IPR050706">
    <property type="entry name" value="Cyclic-di-GMP_PDE-like"/>
</dbReference>
<dbReference type="RefSeq" id="WP_379765455.1">
    <property type="nucleotide sequence ID" value="NZ_JBHSMZ010000001.1"/>
</dbReference>
<evidence type="ECO:0000256" key="6">
    <source>
        <dbReference type="ARBA" id="ARBA00022801"/>
    </source>
</evidence>
<evidence type="ECO:0000256" key="5">
    <source>
        <dbReference type="ARBA" id="ARBA00022692"/>
    </source>
</evidence>
<comment type="caution">
    <text evidence="12">The sequence shown here is derived from an EMBL/GenBank/DDBJ whole genome shotgun (WGS) entry which is preliminary data.</text>
</comment>
<sequence>MRRHLTFGLTLMLAVAALVLPPWLVWREAQRQAFDAESALTLGYAHDVLHRTDETGRQALAGIQALLKSGLPPCSDGARELMREIDLTSTYLQAIGYVRNGMLVCSSMTGAPVPLGPRSFRTGNGVDFYLDVPIRTTFGHPLLALELDSYAALIHRDLPLDIWTSVPDVSLAIMHVERDTATIQHGYIAPAWLGRLGKQPSLTFSDGRYLVTMVRSQHFLTAAIAATPIAHLAARTREIAARLVPAGLFAGLAAAAAVLLLARQQLSLVSSLRVGLRRNQFFIAYQPMIDLRSGHCVGVEALLRWRDGAGELVPPEIFIPVAESSGLIGKLTERVIDLVCEDAGLFLASHPGFHVAINLSPADLRSTAIVGMLDRMIARSGALPSNVIVEITERGFVDKEKAREVIAALHARGIEVAIDDFGTGYSSLSYLESLDLDFLKIDRSFIESIGTGAPISQVVSHIIGMAHNLELRMIAEGVENHEQAAFLRVRGVGYAQGWLFSHPASFEHAANLHRAALESRARCLPQPTHAGPGPEPQD</sequence>
<name>A0ABW0RU49_9BURK</name>
<dbReference type="Pfam" id="PF00563">
    <property type="entry name" value="EAL"/>
    <property type="match status" value="1"/>
</dbReference>
<comment type="subcellular location">
    <subcellularLocation>
        <location evidence="1">Cell membrane</location>
        <topology evidence="1">Multi-pass membrane protein</topology>
    </subcellularLocation>
</comment>
<dbReference type="EMBL" id="JBHSMZ010000001">
    <property type="protein sequence ID" value="MFC5546998.1"/>
    <property type="molecule type" value="Genomic_DNA"/>
</dbReference>
<evidence type="ECO:0000256" key="2">
    <source>
        <dbReference type="ARBA" id="ARBA00012282"/>
    </source>
</evidence>
<evidence type="ECO:0000313" key="12">
    <source>
        <dbReference type="EMBL" id="MFC5546998.1"/>
    </source>
</evidence>
<dbReference type="Gene3D" id="3.20.20.450">
    <property type="entry name" value="EAL domain"/>
    <property type="match status" value="1"/>
</dbReference>
<proteinExistence type="predicted"/>
<dbReference type="SMART" id="SM00052">
    <property type="entry name" value="EAL"/>
    <property type="match status" value="1"/>
</dbReference>